<dbReference type="RefSeq" id="WP_091792041.1">
    <property type="nucleotide sequence ID" value="NZ_FNAF01000009.1"/>
</dbReference>
<name>A0A1G6YBC9_PEPNI</name>
<dbReference type="GO" id="GO:0009307">
    <property type="term" value="P:DNA restriction-modification system"/>
    <property type="evidence" value="ECO:0007669"/>
    <property type="project" value="InterPro"/>
</dbReference>
<keyword evidence="2" id="KW-1185">Reference proteome</keyword>
<reference evidence="1 2" key="1">
    <citation type="submission" date="2016-10" db="EMBL/GenBank/DDBJ databases">
        <authorList>
            <person name="de Groot N.N."/>
        </authorList>
    </citation>
    <scope>NUCLEOTIDE SEQUENCE [LARGE SCALE GENOMIC DNA]</scope>
    <source>
        <strain evidence="1 2">DSM 20475</strain>
    </source>
</reference>
<organism evidence="1 2">
    <name type="scientific">Peptococcus niger</name>
    <dbReference type="NCBI Taxonomy" id="2741"/>
    <lineage>
        <taxon>Bacteria</taxon>
        <taxon>Bacillati</taxon>
        <taxon>Bacillota</taxon>
        <taxon>Clostridia</taxon>
        <taxon>Eubacteriales</taxon>
        <taxon>Peptococcaceae</taxon>
        <taxon>Peptococcus</taxon>
    </lineage>
</organism>
<dbReference type="InterPro" id="IPR014407">
    <property type="entry name" value="McrC_bac"/>
</dbReference>
<dbReference type="PIRSF" id="PIRSF003109">
    <property type="entry name" value="McrC"/>
    <property type="match status" value="1"/>
</dbReference>
<dbReference type="OrthoDB" id="9786961at2"/>
<dbReference type="AlphaFoldDB" id="A0A1G6YBC9"/>
<dbReference type="Pfam" id="PF10117">
    <property type="entry name" value="McrBC"/>
    <property type="match status" value="1"/>
</dbReference>
<proteinExistence type="predicted"/>
<dbReference type="NCBIfam" id="NF007277">
    <property type="entry name" value="PRK09736.1"/>
    <property type="match status" value="1"/>
</dbReference>
<dbReference type="PANTHER" id="PTHR38733">
    <property type="entry name" value="PROTEIN MCRC"/>
    <property type="match status" value="1"/>
</dbReference>
<dbReference type="STRING" id="2741.SAMN04489866_10911"/>
<sequence>MIKDKSIFIKNIYYMLSYAFTALDQGGYEDVATETFENMHNLFAAILEKGISRQLKQGLYRVYLNRQEDMPVVRDKIDMPGTIQNRLARKRVLTCEYDELSENNLLNQILKTTVMLLLRHAQVDQKYKNDLKKDMLFFSNVDTINPSTIRWSAIRFQRNDNYRMLIGLCQLILEGMLLTTDSGEYKLASFLDDQCMHRLYEKFILEYYAKECPQVTARASQIPWALDDGLGRMLPVMESDIMLTRGNEVLIIDAKYYTHTTQTRYGVYTLHSGNLYQIFTYVKNKDTKFGNQPHKVSGMLLYAATDEAIQPDNSYQMSGNKISVKTLDLNRDFSEIAAQLNAIVEDHFS</sequence>
<dbReference type="InterPro" id="IPR019292">
    <property type="entry name" value="McrC"/>
</dbReference>
<gene>
    <name evidence="1" type="ORF">SAMN04489866_10911</name>
</gene>
<evidence type="ECO:0000313" key="1">
    <source>
        <dbReference type="EMBL" id="SDD87027.1"/>
    </source>
</evidence>
<dbReference type="Proteomes" id="UP000198995">
    <property type="component" value="Unassembled WGS sequence"/>
</dbReference>
<dbReference type="PANTHER" id="PTHR38733:SF1">
    <property type="entry name" value="TYPE IV METHYL-DIRECTED RESTRICTION ENZYME ECOKMCRBC"/>
    <property type="match status" value="1"/>
</dbReference>
<protein>
    <submittedName>
        <fullName evidence="1">5-methylcytosine-specific restriction enzyme subunit McrC</fullName>
    </submittedName>
</protein>
<accession>A0A1G6YBC9</accession>
<dbReference type="EMBL" id="FNAF01000009">
    <property type="protein sequence ID" value="SDD87027.1"/>
    <property type="molecule type" value="Genomic_DNA"/>
</dbReference>
<evidence type="ECO:0000313" key="2">
    <source>
        <dbReference type="Proteomes" id="UP000198995"/>
    </source>
</evidence>